<reference evidence="3" key="1">
    <citation type="journal article" date="2019" name="Int. J. Syst. Evol. Microbiol.">
        <title>The Global Catalogue of Microorganisms (GCM) 10K type strain sequencing project: providing services to taxonomists for standard genome sequencing and annotation.</title>
        <authorList>
            <consortium name="The Broad Institute Genomics Platform"/>
            <consortium name="The Broad Institute Genome Sequencing Center for Infectious Disease"/>
            <person name="Wu L."/>
            <person name="Ma J."/>
        </authorList>
    </citation>
    <scope>NUCLEOTIDE SEQUENCE [LARGE SCALE GENOMIC DNA]</scope>
    <source>
        <strain evidence="3">CGMCC 1.10992</strain>
    </source>
</reference>
<comment type="caution">
    <text evidence="2">The sequence shown here is derived from an EMBL/GenBank/DDBJ whole genome shotgun (WGS) entry which is preliminary data.</text>
</comment>
<protein>
    <recommendedName>
        <fullName evidence="4">VCBS repeat-containing protein</fullName>
    </recommendedName>
</protein>
<gene>
    <name evidence="2" type="ORF">ACFSJ3_00920</name>
</gene>
<keyword evidence="3" id="KW-1185">Reference proteome</keyword>
<sequence>MSRIYTLITKFNQVLIFIGAIIFISFLSYQFYKDFSRERYEPPKVKVVDSLESETAVVEPIYKLDFLTSIKDVYVFKLKSNVVQTSSEIEAVEVHLFAGGGDYYDASPVNLMFARDDGSTRFLLDKHAFIQDFSLAKDTDSEFGHKQALNLYSIVQQDSNGDGFLDKNDSKDLYASNYDGSDLVSGFDSYDLIDDDMIMVSKQEGEESFYIFNLADSTSFKINTDLPF</sequence>
<dbReference type="Proteomes" id="UP001597380">
    <property type="component" value="Unassembled WGS sequence"/>
</dbReference>
<evidence type="ECO:0000256" key="1">
    <source>
        <dbReference type="SAM" id="Phobius"/>
    </source>
</evidence>
<evidence type="ECO:0008006" key="4">
    <source>
        <dbReference type="Google" id="ProtNLM"/>
    </source>
</evidence>
<name>A0ABW4XHI9_9GAMM</name>
<keyword evidence="1" id="KW-1133">Transmembrane helix</keyword>
<dbReference type="RefSeq" id="WP_345338695.1">
    <property type="nucleotide sequence ID" value="NZ_BAABLI010000007.1"/>
</dbReference>
<keyword evidence="1" id="KW-0812">Transmembrane</keyword>
<keyword evidence="1" id="KW-0472">Membrane</keyword>
<proteinExistence type="predicted"/>
<evidence type="ECO:0000313" key="2">
    <source>
        <dbReference type="EMBL" id="MFD2094532.1"/>
    </source>
</evidence>
<dbReference type="EMBL" id="JBHUHT010000004">
    <property type="protein sequence ID" value="MFD2094532.1"/>
    <property type="molecule type" value="Genomic_DNA"/>
</dbReference>
<feature type="transmembrane region" description="Helical" evidence="1">
    <location>
        <begin position="12"/>
        <end position="32"/>
    </location>
</feature>
<accession>A0ABW4XHI9</accession>
<evidence type="ECO:0000313" key="3">
    <source>
        <dbReference type="Proteomes" id="UP001597380"/>
    </source>
</evidence>
<organism evidence="2 3">
    <name type="scientific">Corallincola platygyrae</name>
    <dbReference type="NCBI Taxonomy" id="1193278"/>
    <lineage>
        <taxon>Bacteria</taxon>
        <taxon>Pseudomonadati</taxon>
        <taxon>Pseudomonadota</taxon>
        <taxon>Gammaproteobacteria</taxon>
        <taxon>Alteromonadales</taxon>
        <taxon>Psychromonadaceae</taxon>
        <taxon>Corallincola</taxon>
    </lineage>
</organism>